<comment type="caution">
    <text evidence="2">The sequence shown here is derived from an EMBL/GenBank/DDBJ whole genome shotgun (WGS) entry which is preliminary data.</text>
</comment>
<dbReference type="Proteomes" id="UP001497623">
    <property type="component" value="Unassembled WGS sequence"/>
</dbReference>
<name>A0AAV2RT10_MEGNR</name>
<feature type="non-terminal residue" evidence="2">
    <location>
        <position position="1"/>
    </location>
</feature>
<evidence type="ECO:0000313" key="3">
    <source>
        <dbReference type="Proteomes" id="UP001497623"/>
    </source>
</evidence>
<keyword evidence="1" id="KW-0175">Coiled coil</keyword>
<proteinExistence type="predicted"/>
<feature type="coiled-coil region" evidence="1">
    <location>
        <begin position="13"/>
        <end position="93"/>
    </location>
</feature>
<gene>
    <name evidence="2" type="ORF">MNOR_LOCUS29064</name>
</gene>
<keyword evidence="3" id="KW-1185">Reference proteome</keyword>
<organism evidence="2 3">
    <name type="scientific">Meganyctiphanes norvegica</name>
    <name type="common">Northern krill</name>
    <name type="synonym">Thysanopoda norvegica</name>
    <dbReference type="NCBI Taxonomy" id="48144"/>
    <lineage>
        <taxon>Eukaryota</taxon>
        <taxon>Metazoa</taxon>
        <taxon>Ecdysozoa</taxon>
        <taxon>Arthropoda</taxon>
        <taxon>Crustacea</taxon>
        <taxon>Multicrustacea</taxon>
        <taxon>Malacostraca</taxon>
        <taxon>Eumalacostraca</taxon>
        <taxon>Eucarida</taxon>
        <taxon>Euphausiacea</taxon>
        <taxon>Euphausiidae</taxon>
        <taxon>Meganyctiphanes</taxon>
    </lineage>
</organism>
<dbReference type="AlphaFoldDB" id="A0AAV2RT10"/>
<feature type="non-terminal residue" evidence="2">
    <location>
        <position position="148"/>
    </location>
</feature>
<dbReference type="EMBL" id="CAXKWB010033066">
    <property type="protein sequence ID" value="CAL4142218.1"/>
    <property type="molecule type" value="Genomic_DNA"/>
</dbReference>
<sequence length="148" mass="17133">KDRKKVMKETGLIQAKTLAMEEEKHEITMAQEEIHRQKEEVELQMKKLEHKKLSGEEDRQMEKLKIQMMELDLKQKELEIEKNNEVLADYDSQFVESATLGNISNLTRLSKFTHLMGVEYINAAYGIAVKEGNTAVITIIEIALDKKK</sequence>
<reference evidence="2 3" key="1">
    <citation type="submission" date="2024-05" db="EMBL/GenBank/DDBJ databases">
        <authorList>
            <person name="Wallberg A."/>
        </authorList>
    </citation>
    <scope>NUCLEOTIDE SEQUENCE [LARGE SCALE GENOMIC DNA]</scope>
</reference>
<accession>A0AAV2RT10</accession>
<evidence type="ECO:0000256" key="1">
    <source>
        <dbReference type="SAM" id="Coils"/>
    </source>
</evidence>
<protein>
    <submittedName>
        <fullName evidence="2">Uncharacterized protein</fullName>
    </submittedName>
</protein>
<evidence type="ECO:0000313" key="2">
    <source>
        <dbReference type="EMBL" id="CAL4142218.1"/>
    </source>
</evidence>